<comment type="function">
    <text evidence="6">Possible subunit of a heme lyase.</text>
</comment>
<dbReference type="CDD" id="cd16378">
    <property type="entry name" value="CcmH_N"/>
    <property type="match status" value="1"/>
</dbReference>
<feature type="domain" description="CcmH/CycL/Ccl2/NrfF N-terminal" evidence="7">
    <location>
        <begin position="34"/>
        <end position="150"/>
    </location>
</feature>
<comment type="similarity">
    <text evidence="1 6">Belongs to the CcmH/CycL/Ccl2/NrfF family.</text>
</comment>
<proteinExistence type="inferred from homology"/>
<dbReference type="Pfam" id="PF03918">
    <property type="entry name" value="CcmH"/>
    <property type="match status" value="1"/>
</dbReference>
<gene>
    <name evidence="8" type="ORF">APB76_17190</name>
</gene>
<sequence>MSLRLVFVQSLLLLLSIVAPLSLVSANQDIFAAATTEQNVQVELFQFDSPHKQKVAIELAKSLRCPQCQNQNLVESNSPIAKDLRLIVFSKINQGQSEQQVIDFMTARYGEFVLYKPAFSASNALLWLAPALLLLLFFVVSFKRVRTKHQQ</sequence>
<dbReference type="FunFam" id="1.10.8.640:FF:000001">
    <property type="entry name" value="Cytochrome c-type biogenesis protein"/>
    <property type="match status" value="1"/>
</dbReference>
<evidence type="ECO:0000313" key="8">
    <source>
        <dbReference type="EMBL" id="OAJ92933.1"/>
    </source>
</evidence>
<evidence type="ECO:0000256" key="2">
    <source>
        <dbReference type="ARBA" id="ARBA00022617"/>
    </source>
</evidence>
<dbReference type="PANTHER" id="PTHR47870:SF2">
    <property type="entry name" value="FORMATE-DEPENDENT NITRITE REDUCTASE COMPLEX SUBUNIT NRFF"/>
    <property type="match status" value="1"/>
</dbReference>
<keyword evidence="6" id="KW-1133">Transmembrane helix</keyword>
<feature type="signal peptide" evidence="6">
    <location>
        <begin position="1"/>
        <end position="25"/>
    </location>
</feature>
<protein>
    <recommendedName>
        <fullName evidence="6">Formate-dependent nitrite reductase complex subunit</fullName>
    </recommendedName>
</protein>
<dbReference type="AlphaFoldDB" id="A0A177XWE0"/>
<dbReference type="InterPro" id="IPR017565">
    <property type="entry name" value="For-dep_Cytc_NO2Rdtase_NrfF"/>
</dbReference>
<name>A0A177XWE0_9VIBR</name>
<dbReference type="PANTHER" id="PTHR47870">
    <property type="entry name" value="CYTOCHROME C-TYPE BIOGENESIS PROTEIN CCMH"/>
    <property type="match status" value="1"/>
</dbReference>
<organism evidence="8 9">
    <name type="scientific">Vibrio bivalvicida</name>
    <dbReference type="NCBI Taxonomy" id="1276888"/>
    <lineage>
        <taxon>Bacteria</taxon>
        <taxon>Pseudomonadati</taxon>
        <taxon>Pseudomonadota</taxon>
        <taxon>Gammaproteobacteria</taxon>
        <taxon>Vibrionales</taxon>
        <taxon>Vibrionaceae</taxon>
        <taxon>Vibrio</taxon>
        <taxon>Vibrio oreintalis group</taxon>
    </lineage>
</organism>
<keyword evidence="6" id="KW-0472">Membrane</keyword>
<evidence type="ECO:0000256" key="6">
    <source>
        <dbReference type="RuleBase" id="RU364112"/>
    </source>
</evidence>
<keyword evidence="4 6" id="KW-0732">Signal</keyword>
<dbReference type="InterPro" id="IPR038297">
    <property type="entry name" value="CcmH/CycL/NrfF/Ccl2_sf"/>
</dbReference>
<evidence type="ECO:0000256" key="3">
    <source>
        <dbReference type="ARBA" id="ARBA00022723"/>
    </source>
</evidence>
<evidence type="ECO:0000256" key="1">
    <source>
        <dbReference type="ARBA" id="ARBA00010342"/>
    </source>
</evidence>
<keyword evidence="6" id="KW-0812">Transmembrane</keyword>
<comment type="caution">
    <text evidence="8">The sequence shown here is derived from an EMBL/GenBank/DDBJ whole genome shotgun (WGS) entry which is preliminary data.</text>
</comment>
<feature type="transmembrane region" description="Helical" evidence="6">
    <location>
        <begin position="124"/>
        <end position="142"/>
    </location>
</feature>
<dbReference type="GO" id="GO:0017004">
    <property type="term" value="P:cytochrome complex assembly"/>
    <property type="evidence" value="ECO:0007669"/>
    <property type="project" value="UniProtKB-ARBA"/>
</dbReference>
<evidence type="ECO:0000256" key="4">
    <source>
        <dbReference type="ARBA" id="ARBA00022729"/>
    </source>
</evidence>
<dbReference type="RefSeq" id="WP_054961298.1">
    <property type="nucleotide sequence ID" value="NZ_LLEI02000053.1"/>
</dbReference>
<evidence type="ECO:0000259" key="7">
    <source>
        <dbReference type="Pfam" id="PF03918"/>
    </source>
</evidence>
<dbReference type="Proteomes" id="UP000078406">
    <property type="component" value="Unassembled WGS sequence"/>
</dbReference>
<keyword evidence="5 6" id="KW-0408">Iron</keyword>
<dbReference type="Gene3D" id="1.10.8.640">
    <property type="entry name" value="Cytochrome C biogenesis protein"/>
    <property type="match status" value="1"/>
</dbReference>
<evidence type="ECO:0000256" key="5">
    <source>
        <dbReference type="ARBA" id="ARBA00023004"/>
    </source>
</evidence>
<dbReference type="InterPro" id="IPR051263">
    <property type="entry name" value="C-type_cytochrome_biogenesis"/>
</dbReference>
<keyword evidence="3 6" id="KW-0479">Metal-binding</keyword>
<dbReference type="GO" id="GO:0005886">
    <property type="term" value="C:plasma membrane"/>
    <property type="evidence" value="ECO:0007669"/>
    <property type="project" value="TreeGrafter"/>
</dbReference>
<dbReference type="NCBIfam" id="TIGR03147">
    <property type="entry name" value="cyt_nit_nrfF"/>
    <property type="match status" value="1"/>
</dbReference>
<evidence type="ECO:0000313" key="9">
    <source>
        <dbReference type="Proteomes" id="UP000078406"/>
    </source>
</evidence>
<reference evidence="8 9" key="1">
    <citation type="journal article" date="2016" name="Syst. Appl. Microbiol.">
        <title>Vibrio bivalvicida sp. nov., a novel larval pathogen for bivalve molluscs reared in a hatchery.</title>
        <authorList>
            <person name="Dubert J."/>
            <person name="Romalde J.L."/>
            <person name="Prado S."/>
            <person name="Barja J.L."/>
        </authorList>
    </citation>
    <scope>NUCLEOTIDE SEQUENCE [LARGE SCALE GENOMIC DNA]</scope>
    <source>
        <strain evidence="8 9">605</strain>
    </source>
</reference>
<accession>A0A177XWE0</accession>
<keyword evidence="2 6" id="KW-0349">Heme</keyword>
<dbReference type="InterPro" id="IPR005616">
    <property type="entry name" value="CcmH/CycL/Ccl2/NrfF_N"/>
</dbReference>
<feature type="chain" id="PRO_5011018651" description="Formate-dependent nitrite reductase complex subunit" evidence="6">
    <location>
        <begin position="26"/>
        <end position="151"/>
    </location>
</feature>
<dbReference type="GO" id="GO:0046872">
    <property type="term" value="F:metal ion binding"/>
    <property type="evidence" value="ECO:0007669"/>
    <property type="project" value="UniProtKB-KW"/>
</dbReference>
<dbReference type="EMBL" id="LLEI02000053">
    <property type="protein sequence ID" value="OAJ92933.1"/>
    <property type="molecule type" value="Genomic_DNA"/>
</dbReference>